<evidence type="ECO:0000256" key="8">
    <source>
        <dbReference type="SAM" id="SignalP"/>
    </source>
</evidence>
<dbReference type="CDD" id="cd08998">
    <property type="entry name" value="GH43_Arb43a-like"/>
    <property type="match status" value="1"/>
</dbReference>
<evidence type="ECO:0000256" key="7">
    <source>
        <dbReference type="RuleBase" id="RU361187"/>
    </source>
</evidence>
<dbReference type="AlphaFoldDB" id="A0A7Y0AGB4"/>
<comment type="similarity">
    <text evidence="2 7">Belongs to the glycosyl hydrolase 43 family.</text>
</comment>
<evidence type="ECO:0000256" key="5">
    <source>
        <dbReference type="PIRSR" id="PIRSR606710-1"/>
    </source>
</evidence>
<evidence type="ECO:0000256" key="4">
    <source>
        <dbReference type="ARBA" id="ARBA00023295"/>
    </source>
</evidence>
<evidence type="ECO:0000313" key="11">
    <source>
        <dbReference type="Proteomes" id="UP000559626"/>
    </source>
</evidence>
<feature type="active site" description="Proton acceptor" evidence="5">
    <location>
        <position position="79"/>
    </location>
</feature>
<feature type="site" description="Important for catalytic activity, responsible for pKa modulation of the active site Glu and correct orientation of both the proton donor and substrate" evidence="6">
    <location>
        <position position="211"/>
    </location>
</feature>
<keyword evidence="4 7" id="KW-0326">Glycosidase</keyword>
<proteinExistence type="inferred from homology"/>
<organism evidence="10 11">
    <name type="scientific">Hymenobacter polaris</name>
    <dbReference type="NCBI Taxonomy" id="2682546"/>
    <lineage>
        <taxon>Bacteria</taxon>
        <taxon>Pseudomonadati</taxon>
        <taxon>Bacteroidota</taxon>
        <taxon>Cytophagia</taxon>
        <taxon>Cytophagales</taxon>
        <taxon>Hymenobacteraceae</taxon>
        <taxon>Hymenobacter</taxon>
    </lineage>
</organism>
<evidence type="ECO:0000256" key="3">
    <source>
        <dbReference type="ARBA" id="ARBA00022801"/>
    </source>
</evidence>
<feature type="chain" id="PRO_5031318041" evidence="8">
    <location>
        <begin position="28"/>
        <end position="505"/>
    </location>
</feature>
<evidence type="ECO:0000256" key="2">
    <source>
        <dbReference type="ARBA" id="ARBA00009865"/>
    </source>
</evidence>
<dbReference type="Gene3D" id="2.115.10.20">
    <property type="entry name" value="Glycosyl hydrolase domain, family 43"/>
    <property type="match status" value="1"/>
</dbReference>
<keyword evidence="11" id="KW-1185">Reference proteome</keyword>
<dbReference type="PANTHER" id="PTHR43301">
    <property type="entry name" value="ARABINAN ENDO-1,5-ALPHA-L-ARABINOSIDASE"/>
    <property type="match status" value="1"/>
</dbReference>
<accession>A0A7Y0AGB4</accession>
<protein>
    <submittedName>
        <fullName evidence="10">Family 43 glycosylhydrolase</fullName>
    </submittedName>
</protein>
<evidence type="ECO:0000256" key="1">
    <source>
        <dbReference type="ARBA" id="ARBA00004834"/>
    </source>
</evidence>
<evidence type="ECO:0000259" key="9">
    <source>
        <dbReference type="Pfam" id="PF16369"/>
    </source>
</evidence>
<dbReference type="Pfam" id="PF04616">
    <property type="entry name" value="Glyco_hydro_43"/>
    <property type="match status" value="1"/>
</dbReference>
<comment type="pathway">
    <text evidence="1">Glycan metabolism; L-arabinan degradation.</text>
</comment>
<dbReference type="EMBL" id="JABBGH010000002">
    <property type="protein sequence ID" value="NML66575.1"/>
    <property type="molecule type" value="Genomic_DNA"/>
</dbReference>
<dbReference type="GO" id="GO:0005975">
    <property type="term" value="P:carbohydrate metabolic process"/>
    <property type="evidence" value="ECO:0007669"/>
    <property type="project" value="InterPro"/>
</dbReference>
<dbReference type="Gene3D" id="2.40.128.10">
    <property type="match status" value="1"/>
</dbReference>
<dbReference type="InterPro" id="IPR023296">
    <property type="entry name" value="Glyco_hydro_beta-prop_sf"/>
</dbReference>
<dbReference type="PANTHER" id="PTHR43301:SF3">
    <property type="entry name" value="ARABINAN ENDO-1,5-ALPHA-L-ARABINOSIDASE A-RELATED"/>
    <property type="match status" value="1"/>
</dbReference>
<comment type="caution">
    <text evidence="10">The sequence shown here is derived from an EMBL/GenBank/DDBJ whole genome shotgun (WGS) entry which is preliminary data.</text>
</comment>
<dbReference type="RefSeq" id="WP_169532209.1">
    <property type="nucleotide sequence ID" value="NZ_JABBGH010000002.1"/>
</dbReference>
<dbReference type="PROSITE" id="PS51257">
    <property type="entry name" value="PROKAR_LIPOPROTEIN"/>
    <property type="match status" value="1"/>
</dbReference>
<keyword evidence="3 7" id="KW-0378">Hydrolase</keyword>
<reference evidence="10 11" key="1">
    <citation type="submission" date="2020-04" db="EMBL/GenBank/DDBJ databases">
        <title>Hymenobacter polaris sp. nov., isolated from Arctic soil.</title>
        <authorList>
            <person name="Dahal R.H."/>
        </authorList>
    </citation>
    <scope>NUCLEOTIDE SEQUENCE [LARGE SCALE GENOMIC DNA]</scope>
    <source>
        <strain evidence="10 11">RP-2-7</strain>
    </source>
</reference>
<feature type="domain" description="Extracellular endo-alpha-(1-&gt;5)-L-arabinanase C-terminal" evidence="9">
    <location>
        <begin position="390"/>
        <end position="502"/>
    </location>
</feature>
<feature type="active site" description="Proton donor" evidence="5">
    <location>
        <position position="270"/>
    </location>
</feature>
<dbReference type="Proteomes" id="UP000559626">
    <property type="component" value="Unassembled WGS sequence"/>
</dbReference>
<dbReference type="Pfam" id="PF16369">
    <property type="entry name" value="GH43_C"/>
    <property type="match status" value="1"/>
</dbReference>
<dbReference type="InterPro" id="IPR050727">
    <property type="entry name" value="GH43_arabinanases"/>
</dbReference>
<feature type="signal peptide" evidence="8">
    <location>
        <begin position="1"/>
        <end position="27"/>
    </location>
</feature>
<sequence>MKKPILPALRWSSLLAALLLSVASCKKEDTSATPTPTPTPTPVPTPAPAAFDINSITDTYASVAPLASYAQWGPYNVHDPSVLKADDGYYYMYSTDVGYGISDAVLTPGLQMRRSKDLVQWEFLGWAFKSAPPLGTAYITQHGGTPNRLLWAPYVLKVGSEYRLYYSLASNVFKLSTIGLATASSPTGPWTEKGLVVTTDNSAADITNGIDPTVLVDQQGRHRMYYGSAFDGIHTVQLDAATGLNATPGDRGPRIAQRGFTGTQINGNIEGPEIIYNPDQKKYYLFISYDWLQTKYNVRVGRADSPEGPFLDFKGRDINLAEDHGPMILAPYQFGGHSGWQGTGHCGVFSDGNGQYFMAHQGRPGIDSYYMDLHVRKIFWTPSGWPVVSPERYAGEDNSLVAQADLAGTWEQITLNYLVIPGYGNEQITPNFQYSTALTLAADGTFGGATTGTWSYAAPWLTLRFSGGTTAQVYVQQGRDWENKKTTLIFTGLDNNGTAVWGKKK</sequence>
<dbReference type="GO" id="GO:0004553">
    <property type="term" value="F:hydrolase activity, hydrolyzing O-glycosyl compounds"/>
    <property type="evidence" value="ECO:0007669"/>
    <property type="project" value="InterPro"/>
</dbReference>
<dbReference type="SUPFAM" id="SSF75005">
    <property type="entry name" value="Arabinanase/levansucrase/invertase"/>
    <property type="match status" value="1"/>
</dbReference>
<dbReference type="InterPro" id="IPR006710">
    <property type="entry name" value="Glyco_hydro_43"/>
</dbReference>
<name>A0A7Y0AGB4_9BACT</name>
<keyword evidence="8" id="KW-0732">Signal</keyword>
<dbReference type="InterPro" id="IPR032291">
    <property type="entry name" value="Abn2_C"/>
</dbReference>
<evidence type="ECO:0000313" key="10">
    <source>
        <dbReference type="EMBL" id="NML66575.1"/>
    </source>
</evidence>
<gene>
    <name evidence="10" type="ORF">HHL22_15305</name>
</gene>
<evidence type="ECO:0000256" key="6">
    <source>
        <dbReference type="PIRSR" id="PIRSR606710-2"/>
    </source>
</evidence>